<sequence>MRTDPADQHQPLSQHTDASDANTSICHYKYIATKATKPLSLYPLEQRSEAEGKTISVLYTQLASAQQCGIILDGRASRRYDSAELHRLMAQYWAINSELRSGAALHRSNPVELSCSFTVHREYAVVLQGGI</sequence>
<protein>
    <submittedName>
        <fullName evidence="1">Uncharacterized protein</fullName>
    </submittedName>
</protein>
<evidence type="ECO:0000313" key="1">
    <source>
        <dbReference type="EMBL" id="KAI7802315.1"/>
    </source>
</evidence>
<accession>A0A9W7TNL9</accession>
<reference evidence="1" key="1">
    <citation type="submission" date="2021-02" db="EMBL/GenBank/DDBJ databases">
        <title>Comparative genomics reveals that relaxation of natural selection precedes convergent phenotypic evolution of cavefish.</title>
        <authorList>
            <person name="Peng Z."/>
        </authorList>
    </citation>
    <scope>NUCLEOTIDE SEQUENCE</scope>
    <source>
        <tissue evidence="1">Muscle</tissue>
    </source>
</reference>
<keyword evidence="2" id="KW-1185">Reference proteome</keyword>
<evidence type="ECO:0000313" key="2">
    <source>
        <dbReference type="Proteomes" id="UP001059041"/>
    </source>
</evidence>
<dbReference type="EMBL" id="JAFHDT010000012">
    <property type="protein sequence ID" value="KAI7802315.1"/>
    <property type="molecule type" value="Genomic_DNA"/>
</dbReference>
<name>A0A9W7TNL9_TRIRA</name>
<dbReference type="AlphaFoldDB" id="A0A9W7TNL9"/>
<proteinExistence type="predicted"/>
<comment type="caution">
    <text evidence="1">The sequence shown here is derived from an EMBL/GenBank/DDBJ whole genome shotgun (WGS) entry which is preliminary data.</text>
</comment>
<organism evidence="1 2">
    <name type="scientific">Triplophysa rosa</name>
    <name type="common">Cave loach</name>
    <dbReference type="NCBI Taxonomy" id="992332"/>
    <lineage>
        <taxon>Eukaryota</taxon>
        <taxon>Metazoa</taxon>
        <taxon>Chordata</taxon>
        <taxon>Craniata</taxon>
        <taxon>Vertebrata</taxon>
        <taxon>Euteleostomi</taxon>
        <taxon>Actinopterygii</taxon>
        <taxon>Neopterygii</taxon>
        <taxon>Teleostei</taxon>
        <taxon>Ostariophysi</taxon>
        <taxon>Cypriniformes</taxon>
        <taxon>Nemacheilidae</taxon>
        <taxon>Triplophysa</taxon>
    </lineage>
</organism>
<dbReference type="Proteomes" id="UP001059041">
    <property type="component" value="Linkage Group LG12"/>
</dbReference>
<gene>
    <name evidence="1" type="ORF">IRJ41_006533</name>
</gene>